<protein>
    <submittedName>
        <fullName evidence="1">Uncharacterized protein</fullName>
    </submittedName>
</protein>
<evidence type="ECO:0000313" key="1">
    <source>
        <dbReference type="EMBL" id="KAF0933711.1"/>
    </source>
</evidence>
<keyword evidence="2" id="KW-1185">Reference proteome</keyword>
<organism evidence="1 2">
    <name type="scientific">Oryza meyeriana var. granulata</name>
    <dbReference type="NCBI Taxonomy" id="110450"/>
    <lineage>
        <taxon>Eukaryota</taxon>
        <taxon>Viridiplantae</taxon>
        <taxon>Streptophyta</taxon>
        <taxon>Embryophyta</taxon>
        <taxon>Tracheophyta</taxon>
        <taxon>Spermatophyta</taxon>
        <taxon>Magnoliopsida</taxon>
        <taxon>Liliopsida</taxon>
        <taxon>Poales</taxon>
        <taxon>Poaceae</taxon>
        <taxon>BOP clade</taxon>
        <taxon>Oryzoideae</taxon>
        <taxon>Oryzeae</taxon>
        <taxon>Oryzinae</taxon>
        <taxon>Oryza</taxon>
        <taxon>Oryza meyeriana</taxon>
    </lineage>
</organism>
<accession>A0A6G1FA61</accession>
<reference evidence="1 2" key="1">
    <citation type="submission" date="2019-11" db="EMBL/GenBank/DDBJ databases">
        <title>Whole genome sequence of Oryza granulata.</title>
        <authorList>
            <person name="Li W."/>
        </authorList>
    </citation>
    <scope>NUCLEOTIDE SEQUENCE [LARGE SCALE GENOMIC DNA]</scope>
    <source>
        <strain evidence="2">cv. Menghai</strain>
        <tissue evidence="1">Leaf</tissue>
    </source>
</reference>
<dbReference type="EMBL" id="SPHZ02000001">
    <property type="protein sequence ID" value="KAF0933711.1"/>
    <property type="molecule type" value="Genomic_DNA"/>
</dbReference>
<name>A0A6G1FA61_9ORYZ</name>
<dbReference type="AlphaFoldDB" id="A0A6G1FA61"/>
<dbReference type="Proteomes" id="UP000479710">
    <property type="component" value="Unassembled WGS sequence"/>
</dbReference>
<proteinExistence type="predicted"/>
<gene>
    <name evidence="1" type="ORF">E2562_019191</name>
</gene>
<evidence type="ECO:0000313" key="2">
    <source>
        <dbReference type="Proteomes" id="UP000479710"/>
    </source>
</evidence>
<comment type="caution">
    <text evidence="1">The sequence shown here is derived from an EMBL/GenBank/DDBJ whole genome shotgun (WGS) entry which is preliminary data.</text>
</comment>
<sequence length="58" mass="6196">MVQGIFQIDRMVSKWIDGTVTWLAAVALVGGEKEGYQCNGVAGRVLPLDCSTAVQSLL</sequence>